<feature type="transmembrane region" description="Helical" evidence="1">
    <location>
        <begin position="55"/>
        <end position="75"/>
    </location>
</feature>
<dbReference type="GeneID" id="78121608"/>
<feature type="transmembrane region" description="Helical" evidence="1">
    <location>
        <begin position="87"/>
        <end position="111"/>
    </location>
</feature>
<dbReference type="AlphaFoldDB" id="A0A3R8RP70"/>
<protein>
    <submittedName>
        <fullName evidence="2">Uncharacterized protein</fullName>
    </submittedName>
</protein>
<keyword evidence="1" id="KW-0812">Transmembrane</keyword>
<keyword evidence="3" id="KW-1185">Reference proteome</keyword>
<gene>
    <name evidence="2" type="ORF">DS079_11305</name>
</gene>
<keyword evidence="1" id="KW-1133">Transmembrane helix</keyword>
<dbReference type="EMBL" id="QOCI01000008">
    <property type="protein sequence ID" value="RRR18321.1"/>
    <property type="molecule type" value="Genomic_DNA"/>
</dbReference>
<accession>A0A3R8RP70</accession>
<feature type="transmembrane region" description="Helical" evidence="1">
    <location>
        <begin position="12"/>
        <end position="35"/>
    </location>
</feature>
<keyword evidence="1" id="KW-0472">Membrane</keyword>
<evidence type="ECO:0000313" key="2">
    <source>
        <dbReference type="EMBL" id="RRR18321.1"/>
    </source>
</evidence>
<reference evidence="2 3" key="1">
    <citation type="submission" date="2018-07" db="EMBL/GenBank/DDBJ databases">
        <title>Brachybacteriurn paraconglorneratum KCTC 9916.</title>
        <authorList>
            <person name="Li Y."/>
        </authorList>
    </citation>
    <scope>NUCLEOTIDE SEQUENCE [LARGE SCALE GENOMIC DNA]</scope>
    <source>
        <strain evidence="2 3">KCTC 9916</strain>
    </source>
</reference>
<sequence length="121" mass="12890">MTITISIDSRKLDILGIMSTTAGGLGVALTVWAQLARQELYSFYVFNGHGTADSLLLIPFIPGLICAILALWLGVVSLRRRYNGRTWAILGLVAGTIAVAFMVSGVPVALVPDPRIPQGPL</sequence>
<comment type="caution">
    <text evidence="2">The sequence shown here is derived from an EMBL/GenBank/DDBJ whole genome shotgun (WGS) entry which is preliminary data.</text>
</comment>
<evidence type="ECO:0000313" key="3">
    <source>
        <dbReference type="Proteomes" id="UP000274327"/>
    </source>
</evidence>
<name>A0A3R8RP70_9MICO</name>
<organism evidence="2 3">
    <name type="scientific">Brachybacterium paraconglomeratum</name>
    <dbReference type="NCBI Taxonomy" id="173362"/>
    <lineage>
        <taxon>Bacteria</taxon>
        <taxon>Bacillati</taxon>
        <taxon>Actinomycetota</taxon>
        <taxon>Actinomycetes</taxon>
        <taxon>Micrococcales</taxon>
        <taxon>Dermabacteraceae</taxon>
        <taxon>Brachybacterium</taxon>
    </lineage>
</organism>
<dbReference type="RefSeq" id="WP_126987730.1">
    <property type="nucleotide sequence ID" value="NZ_ML133856.1"/>
</dbReference>
<dbReference type="Proteomes" id="UP000274327">
    <property type="component" value="Unassembled WGS sequence"/>
</dbReference>
<evidence type="ECO:0000256" key="1">
    <source>
        <dbReference type="SAM" id="Phobius"/>
    </source>
</evidence>
<proteinExistence type="predicted"/>